<dbReference type="AlphaFoldDB" id="A0A840IMN2"/>
<evidence type="ECO:0000313" key="2">
    <source>
        <dbReference type="Proteomes" id="UP000581769"/>
    </source>
</evidence>
<reference evidence="1 2" key="1">
    <citation type="submission" date="2020-08" db="EMBL/GenBank/DDBJ databases">
        <title>Sequencing the genomes of 1000 actinobacteria strains.</title>
        <authorList>
            <person name="Klenk H.-P."/>
        </authorList>
    </citation>
    <scope>NUCLEOTIDE SEQUENCE [LARGE SCALE GENOMIC DNA]</scope>
    <source>
        <strain evidence="1 2">DSM 45859</strain>
    </source>
</reference>
<keyword evidence="2" id="KW-1185">Reference proteome</keyword>
<dbReference type="Proteomes" id="UP000581769">
    <property type="component" value="Unassembled WGS sequence"/>
</dbReference>
<proteinExistence type="predicted"/>
<name>A0A840IMN2_9PSEU</name>
<gene>
    <name evidence="1" type="ORF">BJY18_000122</name>
</gene>
<evidence type="ECO:0000313" key="1">
    <source>
        <dbReference type="EMBL" id="MBB4682637.1"/>
    </source>
</evidence>
<accession>A0A840IMN2</accession>
<comment type="caution">
    <text evidence="1">The sequence shown here is derived from an EMBL/GenBank/DDBJ whole genome shotgun (WGS) entry which is preliminary data.</text>
</comment>
<dbReference type="EMBL" id="JACHMG010000001">
    <property type="protein sequence ID" value="MBB4682637.1"/>
    <property type="molecule type" value="Genomic_DNA"/>
</dbReference>
<sequence length="49" mass="5888">MIPYRAMLDVPRELARYLGRLLQAERRERGTRRRSRALTCFHQAVFGLR</sequence>
<protein>
    <submittedName>
        <fullName evidence="1">Uncharacterized protein</fullName>
    </submittedName>
</protein>
<organism evidence="1 2">
    <name type="scientific">Amycolatopsis jiangsuensis</name>
    <dbReference type="NCBI Taxonomy" id="1181879"/>
    <lineage>
        <taxon>Bacteria</taxon>
        <taxon>Bacillati</taxon>
        <taxon>Actinomycetota</taxon>
        <taxon>Actinomycetes</taxon>
        <taxon>Pseudonocardiales</taxon>
        <taxon>Pseudonocardiaceae</taxon>
        <taxon>Amycolatopsis</taxon>
    </lineage>
</organism>